<dbReference type="Gene3D" id="2.160.20.110">
    <property type="match status" value="1"/>
</dbReference>
<gene>
    <name evidence="3" type="ORF">EGH25_08145</name>
</gene>
<keyword evidence="1" id="KW-0472">Membrane</keyword>
<reference evidence="3" key="1">
    <citation type="submission" date="2022-09" db="EMBL/GenBank/DDBJ databases">
        <title>Haloadaptaus new haloarchaeum isolated from saline soil.</title>
        <authorList>
            <person name="Duran-Viseras A."/>
            <person name="Sanchez-Porro C."/>
            <person name="Ventosa A."/>
        </authorList>
    </citation>
    <scope>NUCLEOTIDE SEQUENCE</scope>
    <source>
        <strain evidence="3">F3-133</strain>
    </source>
</reference>
<feature type="transmembrane region" description="Helical" evidence="1">
    <location>
        <begin position="216"/>
        <end position="237"/>
    </location>
</feature>
<dbReference type="GO" id="GO:0008270">
    <property type="term" value="F:zinc ion binding"/>
    <property type="evidence" value="ECO:0007669"/>
    <property type="project" value="InterPro"/>
</dbReference>
<keyword evidence="4" id="KW-1185">Reference proteome</keyword>
<accession>A0A9Q4GH14</accession>
<dbReference type="Pfam" id="PF05342">
    <property type="entry name" value="Peptidase_M26_N"/>
    <property type="match status" value="1"/>
</dbReference>
<dbReference type="EMBL" id="RKLV01000007">
    <property type="protein sequence ID" value="MCX2819322.1"/>
    <property type="molecule type" value="Genomic_DNA"/>
</dbReference>
<protein>
    <submittedName>
        <fullName evidence="3">ZmpA/ZmpB/ZmpC family metallo-endopeptidase-related protein</fullName>
    </submittedName>
</protein>
<name>A0A9Q4GH14_9EURY</name>
<evidence type="ECO:0000259" key="2">
    <source>
        <dbReference type="Pfam" id="PF05342"/>
    </source>
</evidence>
<evidence type="ECO:0000313" key="4">
    <source>
        <dbReference type="Proteomes" id="UP001149411"/>
    </source>
</evidence>
<dbReference type="GO" id="GO:0016020">
    <property type="term" value="C:membrane"/>
    <property type="evidence" value="ECO:0007669"/>
    <property type="project" value="InterPro"/>
</dbReference>
<proteinExistence type="predicted"/>
<dbReference type="AlphaFoldDB" id="A0A9Q4GH14"/>
<dbReference type="GO" id="GO:0004222">
    <property type="term" value="F:metalloendopeptidase activity"/>
    <property type="evidence" value="ECO:0007669"/>
    <property type="project" value="InterPro"/>
</dbReference>
<sequence>MYIRIAIAAVLLVFAVGVPTVQGSSGVDCSEVHYNATDPYEVWNIDQLQCMEPDEDYGIQSDIDASETSGWNDGAGFEPVSAGNESDEFSGTLVGNGHNISGLTVHRPREDEVGLFGTVASGGSVSNININDVNVTGDENVGGLAGKVEENAEVSDVTVDGELSGNSTVGGVVGANNGSIIGSASRAAVTGDTSTGNLVGVNNGVINSGNDSESELPAFAAIAILITFLLAVAAVIVKKR</sequence>
<feature type="domain" description="Peptidase M26 N-terminal" evidence="2">
    <location>
        <begin position="86"/>
        <end position="161"/>
    </location>
</feature>
<comment type="caution">
    <text evidence="3">The sequence shown here is derived from an EMBL/GenBank/DDBJ whole genome shotgun (WGS) entry which is preliminary data.</text>
</comment>
<keyword evidence="1" id="KW-1133">Transmembrane helix</keyword>
<dbReference type="RefSeq" id="WP_266087492.1">
    <property type="nucleotide sequence ID" value="NZ_RKLV01000007.1"/>
</dbReference>
<organism evidence="3 4">
    <name type="scientific">Halorutilus salinus</name>
    <dbReference type="NCBI Taxonomy" id="2487751"/>
    <lineage>
        <taxon>Archaea</taxon>
        <taxon>Methanobacteriati</taxon>
        <taxon>Methanobacteriota</taxon>
        <taxon>Stenosarchaea group</taxon>
        <taxon>Halobacteria</taxon>
        <taxon>Halorutilales</taxon>
        <taxon>Halorutilaceae</taxon>
        <taxon>Halorutilus</taxon>
    </lineage>
</organism>
<dbReference type="Proteomes" id="UP001149411">
    <property type="component" value="Unassembled WGS sequence"/>
</dbReference>
<dbReference type="InterPro" id="IPR008006">
    <property type="entry name" value="Peptidase_M26_N_dom"/>
</dbReference>
<evidence type="ECO:0000256" key="1">
    <source>
        <dbReference type="SAM" id="Phobius"/>
    </source>
</evidence>
<evidence type="ECO:0000313" key="3">
    <source>
        <dbReference type="EMBL" id="MCX2819322.1"/>
    </source>
</evidence>
<keyword evidence="1" id="KW-0812">Transmembrane</keyword>